<organism evidence="1">
    <name type="scientific">hydrothermal vent metagenome</name>
    <dbReference type="NCBI Taxonomy" id="652676"/>
    <lineage>
        <taxon>unclassified sequences</taxon>
        <taxon>metagenomes</taxon>
        <taxon>ecological metagenomes</taxon>
    </lineage>
</organism>
<dbReference type="AlphaFoldDB" id="A0A3B0Z231"/>
<name>A0A3B0Z231_9ZZZZ</name>
<evidence type="ECO:0000313" key="1">
    <source>
        <dbReference type="EMBL" id="VAW80469.1"/>
    </source>
</evidence>
<evidence type="ECO:0008006" key="2">
    <source>
        <dbReference type="Google" id="ProtNLM"/>
    </source>
</evidence>
<reference evidence="1" key="1">
    <citation type="submission" date="2018-06" db="EMBL/GenBank/DDBJ databases">
        <authorList>
            <person name="Zhirakovskaya E."/>
        </authorList>
    </citation>
    <scope>NUCLEOTIDE SEQUENCE</scope>
</reference>
<gene>
    <name evidence="1" type="ORF">MNBD_GAMMA13-906</name>
</gene>
<proteinExistence type="predicted"/>
<accession>A0A3B0Z231</accession>
<protein>
    <recommendedName>
        <fullName evidence="2">Heavy metal RND efflux outer membrane protein, CzcC family</fullName>
    </recommendedName>
</protein>
<feature type="non-terminal residue" evidence="1">
    <location>
        <position position="286"/>
    </location>
</feature>
<sequence>MDYGRCWIQIIALLTLALDVKANMTMGDFLQQARNDARQRWSSAASSQPHNVNPWTENAEIRLSGDNNSDNKQALSLRFKPKGFGQGSAENAILDLHRQQRGMTFETAFNAALKARYDQLLGLFSEQALVQKLEQRLALTESEQALQRNLAYTDDFRPDALLQTELRAEQLREQTLIHRKRLQDLHDQLRISHLTESFLTIDDMLAVATTTPELPTGGKLLAAELDVKMAQQQRRLDRARQGIALSLLEVQYERADRKDDALGVTLGIRIPIGNSYINAKRAYGVA</sequence>
<dbReference type="EMBL" id="UOFK01000226">
    <property type="protein sequence ID" value="VAW80469.1"/>
    <property type="molecule type" value="Genomic_DNA"/>
</dbReference>